<name>Q8DGK3_THEVB</name>
<gene>
    <name evidence="1" type="ordered locus">tlr2314</name>
</gene>
<dbReference type="eggNOG" id="ENOG5032YXB">
    <property type="taxonomic scope" value="Bacteria"/>
</dbReference>
<dbReference type="Gene3D" id="3.40.50.300">
    <property type="entry name" value="P-loop containing nucleotide triphosphate hydrolases"/>
    <property type="match status" value="1"/>
</dbReference>
<dbReference type="Proteomes" id="UP000000440">
    <property type="component" value="Chromosome"/>
</dbReference>
<evidence type="ECO:0000313" key="1">
    <source>
        <dbReference type="EMBL" id="BAC09866.1"/>
    </source>
</evidence>
<dbReference type="RefSeq" id="WP_011058147.1">
    <property type="nucleotide sequence ID" value="NC_004113.1"/>
</dbReference>
<reference evidence="1 2" key="1">
    <citation type="journal article" date="2002" name="DNA Res.">
        <title>Complete genome structure of the thermophilic cyanobacterium Thermosynechococcus elongatus BP-1.</title>
        <authorList>
            <person name="Nakamura Y."/>
            <person name="Kaneko T."/>
            <person name="Sato S."/>
            <person name="Ikeuchi M."/>
            <person name="Katoh H."/>
            <person name="Sasamoto S."/>
            <person name="Watanabe A."/>
            <person name="Iriguchi M."/>
            <person name="Kawashima K."/>
            <person name="Kimura T."/>
            <person name="Kishida Y."/>
            <person name="Kiyokawa C."/>
            <person name="Kohara M."/>
            <person name="Matsumoto M."/>
            <person name="Matsuno A."/>
            <person name="Nakazaki N."/>
            <person name="Shimpo S."/>
            <person name="Sugimoto M."/>
            <person name="Takeuchi C."/>
            <person name="Yamada M."/>
            <person name="Tabata S."/>
        </authorList>
    </citation>
    <scope>NUCLEOTIDE SEQUENCE [LARGE SCALE GENOMIC DNA]</scope>
    <source>
        <strain evidence="2">IAM M-273 / NIES-2133 / BP-1</strain>
    </source>
</reference>
<dbReference type="InterPro" id="IPR027417">
    <property type="entry name" value="P-loop_NTPase"/>
</dbReference>
<dbReference type="EnsemblBacteria" id="BAC09866">
    <property type="protein sequence ID" value="BAC09866"/>
    <property type="gene ID" value="BAC09866"/>
</dbReference>
<dbReference type="AlphaFoldDB" id="Q8DGK3"/>
<dbReference type="KEGG" id="tel:tlr2314"/>
<dbReference type="EMBL" id="BA000039">
    <property type="protein sequence ID" value="BAC09866.1"/>
    <property type="molecule type" value="Genomic_DNA"/>
</dbReference>
<accession>Q8DGK3</accession>
<organism evidence="1 2">
    <name type="scientific">Thermosynechococcus vestitus (strain NIES-2133 / IAM M-273 / BP-1)</name>
    <dbReference type="NCBI Taxonomy" id="197221"/>
    <lineage>
        <taxon>Bacteria</taxon>
        <taxon>Bacillati</taxon>
        <taxon>Cyanobacteriota</taxon>
        <taxon>Cyanophyceae</taxon>
        <taxon>Acaryochloridales</taxon>
        <taxon>Thermosynechococcaceae</taxon>
        <taxon>Thermosynechococcus</taxon>
    </lineage>
</organism>
<proteinExistence type="predicted"/>
<evidence type="ECO:0000313" key="2">
    <source>
        <dbReference type="Proteomes" id="UP000000440"/>
    </source>
</evidence>
<keyword evidence="2" id="KW-1185">Reference proteome</keyword>
<protein>
    <submittedName>
        <fullName evidence="1">Tlr2314 protein</fullName>
    </submittedName>
</protein>
<dbReference type="STRING" id="197221.gene:10748933"/>
<dbReference type="SUPFAM" id="SSF52540">
    <property type="entry name" value="P-loop containing nucleoside triphosphate hydrolases"/>
    <property type="match status" value="1"/>
</dbReference>
<sequence>MKIAHIGLPKTASTFLQKHYFSKLPFCFYSTQSPYTWPIEFRFIWATHLFWYEDLLNKNALKLRDERIHHFRVAVSKEVEGWKKGVRCWARTIECESILLSAEGLCGLSAEMTDVHMELLRCAGVEKAMFVIRRQDKYALSLWRQFILREDRFSRFVNFATLFGCNNDNPIVDLDWSRYIEALHAVFGRENVLVLPYEMMIEAPDLFFFRFESFAELEHGQSRPDMGIRENLSSRDETYRGYVMDDWLVFDRLPLLRRAWRRLARSIPFIKDMGSIIHETRVSDSMLELLLTRYRDSNARLQEKIDVDLRDYGYL</sequence>